<dbReference type="GeneTree" id="ENSGT00940000171270"/>
<dbReference type="AlphaFoldDB" id="H2YJR1"/>
<dbReference type="InParanoid" id="H2YJR1"/>
<dbReference type="SMART" id="SM00233">
    <property type="entry name" value="PH"/>
    <property type="match status" value="2"/>
</dbReference>
<dbReference type="Proteomes" id="UP000007875">
    <property type="component" value="Unassembled WGS sequence"/>
</dbReference>
<organism evidence="2 3">
    <name type="scientific">Ciona savignyi</name>
    <name type="common">Pacific transparent sea squirt</name>
    <dbReference type="NCBI Taxonomy" id="51511"/>
    <lineage>
        <taxon>Eukaryota</taxon>
        <taxon>Metazoa</taxon>
        <taxon>Chordata</taxon>
        <taxon>Tunicata</taxon>
        <taxon>Ascidiacea</taxon>
        <taxon>Phlebobranchia</taxon>
        <taxon>Cionidae</taxon>
        <taxon>Ciona</taxon>
    </lineage>
</organism>
<feature type="domain" description="PH" evidence="1">
    <location>
        <begin position="191"/>
        <end position="286"/>
    </location>
</feature>
<evidence type="ECO:0000259" key="1">
    <source>
        <dbReference type="SMART" id="SM00233"/>
    </source>
</evidence>
<evidence type="ECO:0000313" key="3">
    <source>
        <dbReference type="Proteomes" id="UP000007875"/>
    </source>
</evidence>
<reference evidence="3" key="1">
    <citation type="submission" date="2003-08" db="EMBL/GenBank/DDBJ databases">
        <authorList>
            <person name="Birren B."/>
            <person name="Nusbaum C."/>
            <person name="Abebe A."/>
            <person name="Abouelleil A."/>
            <person name="Adekoya E."/>
            <person name="Ait-zahra M."/>
            <person name="Allen N."/>
            <person name="Allen T."/>
            <person name="An P."/>
            <person name="Anderson M."/>
            <person name="Anderson S."/>
            <person name="Arachchi H."/>
            <person name="Armbruster J."/>
            <person name="Bachantsang P."/>
            <person name="Baldwin J."/>
            <person name="Barry A."/>
            <person name="Bayul T."/>
            <person name="Blitshsteyn B."/>
            <person name="Bloom T."/>
            <person name="Blye J."/>
            <person name="Boguslavskiy L."/>
            <person name="Borowsky M."/>
            <person name="Boukhgalter B."/>
            <person name="Brunache A."/>
            <person name="Butler J."/>
            <person name="Calixte N."/>
            <person name="Calvo S."/>
            <person name="Camarata J."/>
            <person name="Campo K."/>
            <person name="Chang J."/>
            <person name="Cheshatsang Y."/>
            <person name="Citroen M."/>
            <person name="Collymore A."/>
            <person name="Considine T."/>
            <person name="Cook A."/>
            <person name="Cooke P."/>
            <person name="Corum B."/>
            <person name="Cuomo C."/>
            <person name="David R."/>
            <person name="Dawoe T."/>
            <person name="Degray S."/>
            <person name="Dodge S."/>
            <person name="Dooley K."/>
            <person name="Dorje P."/>
            <person name="Dorjee K."/>
            <person name="Dorris L."/>
            <person name="Duffey N."/>
            <person name="Dupes A."/>
            <person name="Elkins T."/>
            <person name="Engels R."/>
            <person name="Erickson J."/>
            <person name="Farina A."/>
            <person name="Faro S."/>
            <person name="Ferreira P."/>
            <person name="Fischer H."/>
            <person name="Fitzgerald M."/>
            <person name="Foley K."/>
            <person name="Gage D."/>
            <person name="Galagan J."/>
            <person name="Gearin G."/>
            <person name="Gnerre S."/>
            <person name="Gnirke A."/>
            <person name="Goyette A."/>
            <person name="Graham J."/>
            <person name="Grandbois E."/>
            <person name="Gyaltsen K."/>
            <person name="Hafez N."/>
            <person name="Hagopian D."/>
            <person name="Hagos B."/>
            <person name="Hall J."/>
            <person name="Hatcher B."/>
            <person name="Heller A."/>
            <person name="Higgins H."/>
            <person name="Honan T."/>
            <person name="Horn A."/>
            <person name="Houde N."/>
            <person name="Hughes L."/>
            <person name="Hulme W."/>
            <person name="Husby E."/>
            <person name="Iliev I."/>
            <person name="Jaffe D."/>
            <person name="Jones C."/>
            <person name="Kamal M."/>
            <person name="Kamat A."/>
            <person name="Kamvysselis M."/>
            <person name="Karlsson E."/>
            <person name="Kells C."/>
            <person name="Kieu A."/>
            <person name="Kisner P."/>
            <person name="Kodira C."/>
            <person name="Kulbokas E."/>
            <person name="Labutti K."/>
            <person name="Lama D."/>
            <person name="Landers T."/>
            <person name="Leger J."/>
            <person name="Levine S."/>
            <person name="Lewis D."/>
            <person name="Lewis T."/>
            <person name="Lindblad-toh K."/>
            <person name="Liu X."/>
            <person name="Lokyitsang T."/>
            <person name="Lokyitsang Y."/>
            <person name="Lucien O."/>
            <person name="Lui A."/>
            <person name="Ma L.J."/>
            <person name="Mabbitt R."/>
            <person name="Macdonald J."/>
            <person name="Maclean C."/>
            <person name="Major J."/>
            <person name="Manning J."/>
            <person name="Marabella R."/>
            <person name="Maru K."/>
            <person name="Matthews C."/>
            <person name="Mauceli E."/>
            <person name="Mccarthy M."/>
            <person name="Mcdonough S."/>
            <person name="Mcghee T."/>
            <person name="Meldrim J."/>
            <person name="Meneus L."/>
            <person name="Mesirov J."/>
            <person name="Mihalev A."/>
            <person name="Mihova T."/>
            <person name="Mikkelsen T."/>
            <person name="Mlenga V."/>
            <person name="Moru K."/>
            <person name="Mozes J."/>
            <person name="Mulrain L."/>
            <person name="Munson G."/>
            <person name="Naylor J."/>
            <person name="Newes C."/>
            <person name="Nguyen C."/>
            <person name="Nguyen N."/>
            <person name="Nguyen T."/>
            <person name="Nicol R."/>
            <person name="Nielsen C."/>
            <person name="Nizzari M."/>
            <person name="Norbu C."/>
            <person name="Norbu N."/>
            <person name="O'donnell P."/>
            <person name="Okoawo O."/>
            <person name="O'leary S."/>
            <person name="Omotosho B."/>
            <person name="O'neill K."/>
            <person name="Osman S."/>
            <person name="Parker S."/>
            <person name="Perrin D."/>
            <person name="Phunkhang P."/>
            <person name="Piqani B."/>
            <person name="Purcell S."/>
            <person name="Rachupka T."/>
            <person name="Ramasamy U."/>
            <person name="Rameau R."/>
            <person name="Ray V."/>
            <person name="Raymond C."/>
            <person name="Retta R."/>
            <person name="Richardson S."/>
            <person name="Rise C."/>
            <person name="Rodriguez J."/>
            <person name="Rogers J."/>
            <person name="Rogov P."/>
            <person name="Rutman M."/>
            <person name="Schupbach R."/>
            <person name="Seaman C."/>
            <person name="Settipalli S."/>
            <person name="Sharpe T."/>
            <person name="Sheridan J."/>
            <person name="Sherpa N."/>
            <person name="Shi J."/>
            <person name="Smirnov S."/>
            <person name="Smith C."/>
            <person name="Sougnez C."/>
            <person name="Spencer B."/>
            <person name="Stalker J."/>
            <person name="Stange-thomann N."/>
            <person name="Stavropoulos S."/>
            <person name="Stetson K."/>
            <person name="Stone C."/>
            <person name="Stone S."/>
            <person name="Stubbs M."/>
            <person name="Talamas J."/>
            <person name="Tchuinga P."/>
            <person name="Tenzing P."/>
            <person name="Tesfaye S."/>
            <person name="Theodore J."/>
            <person name="Thoulutsang Y."/>
            <person name="Topham K."/>
            <person name="Towey S."/>
            <person name="Tsamla T."/>
            <person name="Tsomo N."/>
            <person name="Vallee D."/>
            <person name="Vassiliev H."/>
            <person name="Venkataraman V."/>
            <person name="Vinson J."/>
            <person name="Vo A."/>
            <person name="Wade C."/>
            <person name="Wang S."/>
            <person name="Wangchuk T."/>
            <person name="Wangdi T."/>
            <person name="Whittaker C."/>
            <person name="Wilkinson J."/>
            <person name="Wu Y."/>
            <person name="Wyman D."/>
            <person name="Yadav S."/>
            <person name="Yang S."/>
            <person name="Yang X."/>
            <person name="Yeager S."/>
            <person name="Yee E."/>
            <person name="Young G."/>
            <person name="Zainoun J."/>
            <person name="Zembeck L."/>
            <person name="Zimmer A."/>
            <person name="Zody M."/>
            <person name="Lander E."/>
        </authorList>
    </citation>
    <scope>NUCLEOTIDE SEQUENCE [LARGE SCALE GENOMIC DNA]</scope>
</reference>
<evidence type="ECO:0000313" key="2">
    <source>
        <dbReference type="Ensembl" id="ENSCSAVP00000005560.1"/>
    </source>
</evidence>
<reference evidence="2" key="2">
    <citation type="submission" date="2025-08" db="UniProtKB">
        <authorList>
            <consortium name="Ensembl"/>
        </authorList>
    </citation>
    <scope>IDENTIFICATION</scope>
</reference>
<dbReference type="OMA" id="VKTRDYQ"/>
<protein>
    <recommendedName>
        <fullName evidence="1">PH domain-containing protein</fullName>
    </recommendedName>
</protein>
<name>H2YJR1_CIOSA</name>
<accession>H2YJR1</accession>
<reference evidence="2" key="3">
    <citation type="submission" date="2025-09" db="UniProtKB">
        <authorList>
            <consortium name="Ensembl"/>
        </authorList>
    </citation>
    <scope>IDENTIFICATION</scope>
</reference>
<dbReference type="HOGENOM" id="CLU_966291_0_0_1"/>
<dbReference type="InterPro" id="IPR011993">
    <property type="entry name" value="PH-like_dom_sf"/>
</dbReference>
<dbReference type="Ensembl" id="ENSCSAVT00000005634.1">
    <property type="protein sequence ID" value="ENSCSAVP00000005560.1"/>
    <property type="gene ID" value="ENSCSAVG00000003317.1"/>
</dbReference>
<sequence length="300" mass="33717">MSEAHPPPFAPQYNPTAPEIMLMQQNFGFNDQQFNSVPEQGNSHIHPNEAPPQYTPSVPVPAYQIQDPIPNRPPIPSRAPTTNTTPAVVAPLRTKCGFVDVGVGELTDVDGSRAYRRQYVEVTDGVMRMSASRDLRVQANTIQLASRFVSMETKKNIAIQDGASTFVIRAQSDASALKWMLVLAQYCFVAPIMEGFAQKQTGGKNVYEERFLRLYSDGVLAWYGSDNENSDRHGAIQVRGENCVIDSANLKCVRINVKTRDYQFRFFDEREASLWHAAFQWHSARKPLKKASIPIRNKAR</sequence>
<dbReference type="Pfam" id="PF00169">
    <property type="entry name" value="PH"/>
    <property type="match status" value="1"/>
</dbReference>
<dbReference type="Gene3D" id="2.30.29.30">
    <property type="entry name" value="Pleckstrin-homology domain (PH domain)/Phosphotyrosine-binding domain (PTB)"/>
    <property type="match status" value="1"/>
</dbReference>
<feature type="domain" description="PH" evidence="1">
    <location>
        <begin position="93"/>
        <end position="190"/>
    </location>
</feature>
<dbReference type="InterPro" id="IPR001849">
    <property type="entry name" value="PH_domain"/>
</dbReference>
<keyword evidence="3" id="KW-1185">Reference proteome</keyword>
<proteinExistence type="predicted"/>
<dbReference type="SUPFAM" id="SSF50729">
    <property type="entry name" value="PH domain-like"/>
    <property type="match status" value="1"/>
</dbReference>